<comment type="cofactor">
    <cofactor evidence="10">
        <name>Mg(2+)</name>
        <dbReference type="ChEBI" id="CHEBI:18420"/>
    </cofactor>
    <text evidence="10">Binds 1 Mg(2+) ion per subunit.</text>
</comment>
<feature type="binding site" evidence="10">
    <location>
        <position position="66"/>
    </location>
    <ligand>
        <name>substrate</name>
    </ligand>
</feature>
<proteinExistence type="inferred from homology"/>
<evidence type="ECO:0000256" key="7">
    <source>
        <dbReference type="ARBA" id="ARBA00023080"/>
    </source>
</evidence>
<feature type="binding site" evidence="10">
    <location>
        <position position="36"/>
    </location>
    <ligand>
        <name>Mg(2+)</name>
        <dbReference type="ChEBI" id="CHEBI:18420"/>
    </ligand>
</feature>
<dbReference type="InterPro" id="IPR029001">
    <property type="entry name" value="ITPase-like_fam"/>
</dbReference>
<keyword evidence="5 10" id="KW-0378">Hydrolase</keyword>
<evidence type="ECO:0000256" key="1">
    <source>
        <dbReference type="ARBA" id="ARBA00008023"/>
    </source>
</evidence>
<evidence type="ECO:0000313" key="13">
    <source>
        <dbReference type="Proteomes" id="UP000651482"/>
    </source>
</evidence>
<comment type="subunit">
    <text evidence="2 10">Homodimer.</text>
</comment>
<dbReference type="EC" id="3.6.1.66" evidence="10"/>
<sequence>MTFVIATHNAHKLAELQRILRPLGIDAVTAELTEAEETGTTFAENAFLKAQSACRETGMPAVADDSGLMVDALNGAPGVYSARYAGENATDADRIQKLLSQMQDVPEHARGAKFVSSICCVFPDGTTITAEGECPGKIAFAPAGDGGFGYDPVFLCGEKTYAEMTDAEKDAVSHRGKALRRFSVALRAWKSAQENNKQ</sequence>
<dbReference type="GO" id="GO:0000166">
    <property type="term" value="F:nucleotide binding"/>
    <property type="evidence" value="ECO:0007669"/>
    <property type="project" value="UniProtKB-KW"/>
</dbReference>
<evidence type="ECO:0000256" key="3">
    <source>
        <dbReference type="ARBA" id="ARBA00022723"/>
    </source>
</evidence>
<feature type="binding site" evidence="10">
    <location>
        <begin position="7"/>
        <end position="12"/>
    </location>
    <ligand>
        <name>substrate</name>
    </ligand>
</feature>
<comment type="caution">
    <text evidence="12">The sequence shown here is derived from an EMBL/GenBank/DDBJ whole genome shotgun (WGS) entry which is preliminary data.</text>
</comment>
<evidence type="ECO:0000313" key="12">
    <source>
        <dbReference type="EMBL" id="MBC8532521.1"/>
    </source>
</evidence>
<accession>A0A926HRN6</accession>
<name>A0A926HRN6_9FIRM</name>
<evidence type="ECO:0000256" key="6">
    <source>
        <dbReference type="ARBA" id="ARBA00022842"/>
    </source>
</evidence>
<dbReference type="GO" id="GO:0017111">
    <property type="term" value="F:ribonucleoside triphosphate phosphatase activity"/>
    <property type="evidence" value="ECO:0007669"/>
    <property type="project" value="InterPro"/>
</dbReference>
<evidence type="ECO:0000256" key="10">
    <source>
        <dbReference type="HAMAP-Rule" id="MF_01405"/>
    </source>
</evidence>
<keyword evidence="13" id="KW-1185">Reference proteome</keyword>
<comment type="catalytic activity">
    <reaction evidence="8 10">
        <text>dITP + H2O = dIMP + diphosphate + H(+)</text>
        <dbReference type="Rhea" id="RHEA:28342"/>
        <dbReference type="ChEBI" id="CHEBI:15377"/>
        <dbReference type="ChEBI" id="CHEBI:15378"/>
        <dbReference type="ChEBI" id="CHEBI:33019"/>
        <dbReference type="ChEBI" id="CHEBI:61194"/>
        <dbReference type="ChEBI" id="CHEBI:61382"/>
        <dbReference type="EC" id="3.6.1.66"/>
    </reaction>
</comment>
<feature type="active site" description="Proton acceptor" evidence="10">
    <location>
        <position position="65"/>
    </location>
</feature>
<keyword evidence="3 10" id="KW-0479">Metal-binding</keyword>
<dbReference type="NCBIfam" id="TIGR00042">
    <property type="entry name" value="RdgB/HAM1 family non-canonical purine NTP pyrophosphatase"/>
    <property type="match status" value="1"/>
</dbReference>
<dbReference type="EMBL" id="JACRSN010000001">
    <property type="protein sequence ID" value="MBC8532521.1"/>
    <property type="molecule type" value="Genomic_DNA"/>
</dbReference>
<dbReference type="GO" id="GO:0036222">
    <property type="term" value="F:XTP diphosphatase activity"/>
    <property type="evidence" value="ECO:0007669"/>
    <property type="project" value="UniProtKB-UniRule"/>
</dbReference>
<dbReference type="GO" id="GO:0009117">
    <property type="term" value="P:nucleotide metabolic process"/>
    <property type="evidence" value="ECO:0007669"/>
    <property type="project" value="UniProtKB-KW"/>
</dbReference>
<dbReference type="PANTHER" id="PTHR11067">
    <property type="entry name" value="INOSINE TRIPHOSPHATE PYROPHOSPHATASE/HAM1 PROTEIN"/>
    <property type="match status" value="1"/>
</dbReference>
<dbReference type="GO" id="GO:0009146">
    <property type="term" value="P:purine nucleoside triphosphate catabolic process"/>
    <property type="evidence" value="ECO:0007669"/>
    <property type="project" value="UniProtKB-UniRule"/>
</dbReference>
<dbReference type="Pfam" id="PF01725">
    <property type="entry name" value="Ham1p_like"/>
    <property type="match status" value="1"/>
</dbReference>
<evidence type="ECO:0000256" key="4">
    <source>
        <dbReference type="ARBA" id="ARBA00022741"/>
    </source>
</evidence>
<dbReference type="SUPFAM" id="SSF52972">
    <property type="entry name" value="ITPase-like"/>
    <property type="match status" value="1"/>
</dbReference>
<feature type="binding site" evidence="10">
    <location>
        <begin position="174"/>
        <end position="175"/>
    </location>
    <ligand>
        <name>substrate</name>
    </ligand>
</feature>
<comment type="catalytic activity">
    <reaction evidence="9 10">
        <text>XTP + H2O = XMP + diphosphate + H(+)</text>
        <dbReference type="Rhea" id="RHEA:28610"/>
        <dbReference type="ChEBI" id="CHEBI:15377"/>
        <dbReference type="ChEBI" id="CHEBI:15378"/>
        <dbReference type="ChEBI" id="CHEBI:33019"/>
        <dbReference type="ChEBI" id="CHEBI:57464"/>
        <dbReference type="ChEBI" id="CHEBI:61314"/>
        <dbReference type="EC" id="3.6.1.66"/>
    </reaction>
</comment>
<dbReference type="FunFam" id="3.90.950.10:FF:000001">
    <property type="entry name" value="dITP/XTP pyrophosphatase"/>
    <property type="match status" value="1"/>
</dbReference>
<organism evidence="12 13">
    <name type="scientific">Yeguia hominis</name>
    <dbReference type="NCBI Taxonomy" id="2763662"/>
    <lineage>
        <taxon>Bacteria</taxon>
        <taxon>Bacillati</taxon>
        <taxon>Bacillota</taxon>
        <taxon>Clostridia</taxon>
        <taxon>Eubacteriales</taxon>
        <taxon>Yeguiaceae</taxon>
        <taxon>Yeguia</taxon>
    </lineage>
</organism>
<gene>
    <name evidence="12" type="primary">rdgB</name>
    <name evidence="12" type="ORF">IAG03_00600</name>
</gene>
<evidence type="ECO:0000256" key="8">
    <source>
        <dbReference type="ARBA" id="ARBA00051875"/>
    </source>
</evidence>
<dbReference type="InterPro" id="IPR020922">
    <property type="entry name" value="dITP/XTP_pyrophosphatase"/>
</dbReference>
<dbReference type="GO" id="GO:0036220">
    <property type="term" value="F:ITP diphosphatase activity"/>
    <property type="evidence" value="ECO:0007669"/>
    <property type="project" value="UniProtKB-UniRule"/>
</dbReference>
<reference evidence="12" key="1">
    <citation type="submission" date="2020-08" db="EMBL/GenBank/DDBJ databases">
        <title>Genome public.</title>
        <authorList>
            <person name="Liu C."/>
            <person name="Sun Q."/>
        </authorList>
    </citation>
    <scope>NUCLEOTIDE SEQUENCE</scope>
    <source>
        <strain evidence="12">NSJ-40</strain>
    </source>
</reference>
<protein>
    <recommendedName>
        <fullName evidence="10">dITP/XTP pyrophosphatase</fullName>
        <ecNumber evidence="10">3.6.1.66</ecNumber>
    </recommendedName>
    <alternativeName>
        <fullName evidence="10">Non-canonical purine NTP pyrophosphatase</fullName>
    </alternativeName>
    <alternativeName>
        <fullName evidence="10">Non-standard purine NTP pyrophosphatase</fullName>
    </alternativeName>
    <alternativeName>
        <fullName evidence="10">Nucleoside-triphosphate diphosphatase</fullName>
    </alternativeName>
    <alternativeName>
        <fullName evidence="10">Nucleoside-triphosphate pyrophosphatase</fullName>
        <shortName evidence="10">NTPase</shortName>
    </alternativeName>
</protein>
<evidence type="ECO:0000256" key="9">
    <source>
        <dbReference type="ARBA" id="ARBA00052017"/>
    </source>
</evidence>
<dbReference type="Gene3D" id="3.90.950.10">
    <property type="match status" value="1"/>
</dbReference>
<dbReference type="GO" id="GO:0046872">
    <property type="term" value="F:metal ion binding"/>
    <property type="evidence" value="ECO:0007669"/>
    <property type="project" value="UniProtKB-KW"/>
</dbReference>
<dbReference type="GO" id="GO:0035870">
    <property type="term" value="F:dITP diphosphatase activity"/>
    <property type="evidence" value="ECO:0007669"/>
    <property type="project" value="UniProtKB-UniRule"/>
</dbReference>
<dbReference type="RefSeq" id="WP_249317723.1">
    <property type="nucleotide sequence ID" value="NZ_JACRSN010000001.1"/>
</dbReference>
<keyword evidence="6 10" id="KW-0460">Magnesium</keyword>
<dbReference type="CDD" id="cd00515">
    <property type="entry name" value="HAM1"/>
    <property type="match status" value="1"/>
</dbReference>
<dbReference type="InterPro" id="IPR002637">
    <property type="entry name" value="RdgB/HAM1"/>
</dbReference>
<evidence type="ECO:0000256" key="2">
    <source>
        <dbReference type="ARBA" id="ARBA00011738"/>
    </source>
</evidence>
<evidence type="ECO:0000256" key="11">
    <source>
        <dbReference type="RuleBase" id="RU003781"/>
    </source>
</evidence>
<comment type="similarity">
    <text evidence="1 10 11">Belongs to the HAM1 NTPase family.</text>
</comment>
<comment type="function">
    <text evidence="10">Pyrophosphatase that catalyzes the hydrolysis of nucleoside triphosphates to their monophosphate derivatives, with a high preference for the non-canonical purine nucleotides XTP (xanthosine triphosphate), dITP (deoxyinosine triphosphate) and ITP. Seems to function as a house-cleaning enzyme that removes non-canonical purine nucleotides from the nucleotide pool, thus preventing their incorporation into DNA/RNA and avoiding chromosomal lesions.</text>
</comment>
<dbReference type="Proteomes" id="UP000651482">
    <property type="component" value="Unassembled WGS sequence"/>
</dbReference>
<evidence type="ECO:0000256" key="5">
    <source>
        <dbReference type="ARBA" id="ARBA00022801"/>
    </source>
</evidence>
<comment type="catalytic activity">
    <reaction evidence="10">
        <text>ITP + H2O = IMP + diphosphate + H(+)</text>
        <dbReference type="Rhea" id="RHEA:29399"/>
        <dbReference type="ChEBI" id="CHEBI:15377"/>
        <dbReference type="ChEBI" id="CHEBI:15378"/>
        <dbReference type="ChEBI" id="CHEBI:33019"/>
        <dbReference type="ChEBI" id="CHEBI:58053"/>
        <dbReference type="ChEBI" id="CHEBI:61402"/>
        <dbReference type="EC" id="3.6.1.66"/>
    </reaction>
</comment>
<dbReference type="HAMAP" id="MF_01405">
    <property type="entry name" value="Non_canon_purine_NTPase"/>
    <property type="match status" value="1"/>
</dbReference>
<keyword evidence="7 10" id="KW-0546">Nucleotide metabolism</keyword>
<dbReference type="GO" id="GO:0005829">
    <property type="term" value="C:cytosol"/>
    <property type="evidence" value="ECO:0007669"/>
    <property type="project" value="TreeGrafter"/>
</dbReference>
<keyword evidence="4 10" id="KW-0547">Nucleotide-binding</keyword>
<dbReference type="AlphaFoldDB" id="A0A926HRN6"/>
<feature type="binding site" evidence="10">
    <location>
        <begin position="148"/>
        <end position="151"/>
    </location>
    <ligand>
        <name>substrate</name>
    </ligand>
</feature>
<feature type="binding site" evidence="10">
    <location>
        <position position="169"/>
    </location>
    <ligand>
        <name>substrate</name>
    </ligand>
</feature>
<dbReference type="PANTHER" id="PTHR11067:SF9">
    <property type="entry name" value="INOSINE TRIPHOSPHATE PYROPHOSPHATASE"/>
    <property type="match status" value="1"/>
</dbReference>
<feature type="binding site" evidence="10">
    <location>
        <position position="65"/>
    </location>
    <ligand>
        <name>Mg(2+)</name>
        <dbReference type="ChEBI" id="CHEBI:18420"/>
    </ligand>
</feature>